<dbReference type="Proteomes" id="UP000247612">
    <property type="component" value="Unassembled WGS sequence"/>
</dbReference>
<keyword evidence="10" id="KW-1185">Reference proteome</keyword>
<evidence type="ECO:0000313" key="9">
    <source>
        <dbReference type="EMBL" id="PXX78639.1"/>
    </source>
</evidence>
<evidence type="ECO:0000313" key="10">
    <source>
        <dbReference type="Proteomes" id="UP000247612"/>
    </source>
</evidence>
<dbReference type="GO" id="GO:0016301">
    <property type="term" value="F:kinase activity"/>
    <property type="evidence" value="ECO:0007669"/>
    <property type="project" value="UniProtKB-KW"/>
</dbReference>
<dbReference type="GO" id="GO:0008982">
    <property type="term" value="F:protein-N(PI)-phosphohistidine-sugar phosphotransferase activity"/>
    <property type="evidence" value="ECO:0007669"/>
    <property type="project" value="InterPro"/>
</dbReference>
<dbReference type="InterPro" id="IPR051819">
    <property type="entry name" value="PTS_sugar-specific_EIIB"/>
</dbReference>
<keyword evidence="5" id="KW-0598">Phosphotransferase system</keyword>
<dbReference type="InterPro" id="IPR036095">
    <property type="entry name" value="PTS_EIIB-like_sf"/>
</dbReference>
<evidence type="ECO:0000256" key="5">
    <source>
        <dbReference type="ARBA" id="ARBA00022683"/>
    </source>
</evidence>
<dbReference type="PANTHER" id="PTHR34581:SF2">
    <property type="entry name" value="PTS SYSTEM N,N'-DIACETYLCHITOBIOSE-SPECIFIC EIIB COMPONENT"/>
    <property type="match status" value="1"/>
</dbReference>
<evidence type="ECO:0000256" key="4">
    <source>
        <dbReference type="ARBA" id="ARBA00022679"/>
    </source>
</evidence>
<dbReference type="CDD" id="cd05564">
    <property type="entry name" value="PTS_IIB_chitobiose_lichenan"/>
    <property type="match status" value="1"/>
</dbReference>
<dbReference type="PROSITE" id="PS51100">
    <property type="entry name" value="PTS_EIIB_TYPE_3"/>
    <property type="match status" value="1"/>
</dbReference>
<dbReference type="STRING" id="1034346.GCA_000313565_02872"/>
<proteinExistence type="predicted"/>
<comment type="caution">
    <text evidence="9">The sequence shown here is derived from an EMBL/GenBank/DDBJ whole genome shotgun (WGS) entry which is preliminary data.</text>
</comment>
<dbReference type="PANTHER" id="PTHR34581">
    <property type="entry name" value="PTS SYSTEM N,N'-DIACETYLCHITOBIOSE-SPECIFIC EIIB COMPONENT"/>
    <property type="match status" value="1"/>
</dbReference>
<dbReference type="RefSeq" id="WP_022939155.1">
    <property type="nucleotide sequence ID" value="NZ_CABKRQ010000008.1"/>
</dbReference>
<dbReference type="OrthoDB" id="2186177at2"/>
<dbReference type="Pfam" id="PF02302">
    <property type="entry name" value="PTS_IIB"/>
    <property type="match status" value="1"/>
</dbReference>
<feature type="domain" description="PTS EIIB type-3" evidence="8">
    <location>
        <begin position="1"/>
        <end position="98"/>
    </location>
</feature>
<evidence type="ECO:0000256" key="6">
    <source>
        <dbReference type="ARBA" id="ARBA00022777"/>
    </source>
</evidence>
<evidence type="ECO:0000256" key="3">
    <source>
        <dbReference type="ARBA" id="ARBA00022597"/>
    </source>
</evidence>
<name>A0A318KLJ7_9FIRM</name>
<keyword evidence="6" id="KW-0418">Kinase</keyword>
<dbReference type="GO" id="GO:0009401">
    <property type="term" value="P:phosphoenolpyruvate-dependent sugar phosphotransferase system"/>
    <property type="evidence" value="ECO:0007669"/>
    <property type="project" value="UniProtKB-KW"/>
</dbReference>
<dbReference type="AlphaFoldDB" id="A0A318KLJ7"/>
<reference evidence="9 10" key="1">
    <citation type="submission" date="2018-05" db="EMBL/GenBank/DDBJ databases">
        <title>Genomic Encyclopedia of Type Strains, Phase IV (KMG-IV): sequencing the most valuable type-strain genomes for metagenomic binning, comparative biology and taxonomic classification.</title>
        <authorList>
            <person name="Goeker M."/>
        </authorList>
    </citation>
    <scope>NUCLEOTIDE SEQUENCE [LARGE SCALE GENOMIC DNA]</scope>
    <source>
        <strain evidence="9 10">JC118</strain>
    </source>
</reference>
<sequence length="98" mass="10527">MKILLCCNAGMSSSILVKKIREAASKRGMDLEITAVANSGIRDEVGKWDVCLVGPQLVYAVSTIQSQLNIPVASVEPRTYAMADGEKALDFALSLLNK</sequence>
<gene>
    <name evidence="9" type="ORF">DES51_107180</name>
</gene>
<keyword evidence="4" id="KW-0808">Transferase</keyword>
<dbReference type="GeneID" id="94440620"/>
<keyword evidence="2" id="KW-0597">Phosphoprotein</keyword>
<dbReference type="InterPro" id="IPR003501">
    <property type="entry name" value="PTS_EIIB_2/3"/>
</dbReference>
<organism evidence="9 10">
    <name type="scientific">Dielma fastidiosa</name>
    <dbReference type="NCBI Taxonomy" id="1034346"/>
    <lineage>
        <taxon>Bacteria</taxon>
        <taxon>Bacillati</taxon>
        <taxon>Bacillota</taxon>
        <taxon>Erysipelotrichia</taxon>
        <taxon>Erysipelotrichales</taxon>
        <taxon>Erysipelotrichaceae</taxon>
        <taxon>Dielma</taxon>
    </lineage>
</organism>
<dbReference type="Gene3D" id="3.40.50.2300">
    <property type="match status" value="1"/>
</dbReference>
<dbReference type="EMBL" id="QJKH01000007">
    <property type="protein sequence ID" value="PXX78639.1"/>
    <property type="molecule type" value="Genomic_DNA"/>
</dbReference>
<evidence type="ECO:0000256" key="7">
    <source>
        <dbReference type="PROSITE-ProRule" id="PRU00423"/>
    </source>
</evidence>
<dbReference type="SUPFAM" id="SSF52794">
    <property type="entry name" value="PTS system IIB component-like"/>
    <property type="match status" value="1"/>
</dbReference>
<evidence type="ECO:0000259" key="8">
    <source>
        <dbReference type="PROSITE" id="PS51100"/>
    </source>
</evidence>
<evidence type="ECO:0000256" key="2">
    <source>
        <dbReference type="ARBA" id="ARBA00022553"/>
    </source>
</evidence>
<keyword evidence="1" id="KW-0813">Transport</keyword>
<protein>
    <submittedName>
        <fullName evidence="9">PTS system cellobiose-specific IIB component</fullName>
    </submittedName>
</protein>
<evidence type="ECO:0000256" key="1">
    <source>
        <dbReference type="ARBA" id="ARBA00022448"/>
    </source>
</evidence>
<feature type="modified residue" description="Phosphocysteine; by EIIA" evidence="7">
    <location>
        <position position="7"/>
    </location>
</feature>
<keyword evidence="3" id="KW-0762">Sugar transport</keyword>
<dbReference type="InterPro" id="IPR013012">
    <property type="entry name" value="PTS_EIIB_3"/>
</dbReference>
<accession>A0A318KLJ7</accession>